<reference evidence="1 2" key="1">
    <citation type="submission" date="2024-04" db="EMBL/GenBank/DDBJ databases">
        <authorList>
            <person name="Fracassetti M."/>
        </authorList>
    </citation>
    <scope>NUCLEOTIDE SEQUENCE [LARGE SCALE GENOMIC DNA]</scope>
</reference>
<dbReference type="EMBL" id="OZ034821">
    <property type="protein sequence ID" value="CAL1405357.1"/>
    <property type="molecule type" value="Genomic_DNA"/>
</dbReference>
<dbReference type="PANTHER" id="PTHR33052">
    <property type="entry name" value="DUF4228 DOMAIN PROTEIN-RELATED"/>
    <property type="match status" value="1"/>
</dbReference>
<dbReference type="InterPro" id="IPR025322">
    <property type="entry name" value="PADRE_dom"/>
</dbReference>
<dbReference type="AlphaFoldDB" id="A0AAV2G5A7"/>
<organism evidence="1 2">
    <name type="scientific">Linum trigynum</name>
    <dbReference type="NCBI Taxonomy" id="586398"/>
    <lineage>
        <taxon>Eukaryota</taxon>
        <taxon>Viridiplantae</taxon>
        <taxon>Streptophyta</taxon>
        <taxon>Embryophyta</taxon>
        <taxon>Tracheophyta</taxon>
        <taxon>Spermatophyta</taxon>
        <taxon>Magnoliopsida</taxon>
        <taxon>eudicotyledons</taxon>
        <taxon>Gunneridae</taxon>
        <taxon>Pentapetalae</taxon>
        <taxon>rosids</taxon>
        <taxon>fabids</taxon>
        <taxon>Malpighiales</taxon>
        <taxon>Linaceae</taxon>
        <taxon>Linum</taxon>
    </lineage>
</organism>
<protein>
    <submittedName>
        <fullName evidence="1">Uncharacterized protein</fullName>
    </submittedName>
</protein>
<accession>A0AAV2G5A7</accession>
<evidence type="ECO:0000313" key="1">
    <source>
        <dbReference type="EMBL" id="CAL1405357.1"/>
    </source>
</evidence>
<proteinExistence type="predicted"/>
<name>A0AAV2G5A7_9ROSI</name>
<gene>
    <name evidence="1" type="ORF">LTRI10_LOCUS45149</name>
</gene>
<dbReference type="Pfam" id="PF14009">
    <property type="entry name" value="PADRE"/>
    <property type="match status" value="1"/>
</dbReference>
<dbReference type="Proteomes" id="UP001497516">
    <property type="component" value="Chromosome 8"/>
</dbReference>
<evidence type="ECO:0000313" key="2">
    <source>
        <dbReference type="Proteomes" id="UP001497516"/>
    </source>
</evidence>
<sequence>MGNLLSCKTTTAGGGHIMIKKYYSGKIAAARVIFPTGEVRAIEEPTKAAELMMEAPNFMVVNADNLKVGARLSPLAADHSLEIANLYVMLPFHRKHSPVTAADLASLFLAAADSLVVLRRHGLGKVRDLPSAETDQGQEAEETASYPRLLEGLNDETASSDAAHFLAVHRMSMSRSRKPLLDTIVEEPAGRRRRSIC</sequence>
<keyword evidence="2" id="KW-1185">Reference proteome</keyword>